<dbReference type="GeneID" id="57095950"/>
<evidence type="ECO:0000256" key="1">
    <source>
        <dbReference type="PROSITE-ProRule" id="PRU00325"/>
    </source>
</evidence>
<dbReference type="AlphaFoldDB" id="A0A9Q5ZEL7"/>
<protein>
    <recommendedName>
        <fullName evidence="3">SWIM-type domain-containing protein</fullName>
    </recommendedName>
</protein>
<feature type="compositionally biased region" description="Basic residues" evidence="2">
    <location>
        <begin position="1"/>
        <end position="10"/>
    </location>
</feature>
<comment type="caution">
    <text evidence="4">The sequence shown here is derived from an EMBL/GenBank/DDBJ whole genome shotgun (WGS) entry which is preliminary data.</text>
</comment>
<reference evidence="4 5" key="1">
    <citation type="submission" date="2015-02" db="EMBL/GenBank/DDBJ databases">
        <title>Nostoc linckia genome annotation.</title>
        <authorList>
            <person name="Zhou Z."/>
        </authorList>
    </citation>
    <scope>NUCLEOTIDE SEQUENCE [LARGE SCALE GENOMIC DNA]</scope>
    <source>
        <strain evidence="5">z8</strain>
    </source>
</reference>
<keyword evidence="1" id="KW-0479">Metal-binding</keyword>
<evidence type="ECO:0000259" key="3">
    <source>
        <dbReference type="PROSITE" id="PS50966"/>
    </source>
</evidence>
<keyword evidence="1" id="KW-0862">Zinc</keyword>
<gene>
    <name evidence="4" type="ORF">VF08_08050</name>
</gene>
<accession>A0A9Q5ZEL7</accession>
<dbReference type="RefSeq" id="WP_099068910.1">
    <property type="nucleotide sequence ID" value="NZ_LAHD01000016.1"/>
</dbReference>
<name>A0A9Q5ZEL7_NOSLI</name>
<keyword evidence="1" id="KW-0863">Zinc-finger</keyword>
<sequence length="487" mass="54618">MDSWQPKRRSPTISPASKSPFGTLDEHQVQKIMTHPIYTEQQLTELKLGEIKAIASRMSIAPEGDKRNKNNWVSAIIKHQNSQTQKVADVTQAPQLQPTKENPFTIEEAAKSDYVFSWAGVGNFLTIKGYNEQGMVVVNDGCDDLHFSVGNIELMTYGEVAATKPQQIDGIVMDEQAVVAQELDQYIEEQADDYLFHDEAQSKTPTNLPVVGDTHLIGDFLLRCAQIGGDWATVWDVSKDVSLLGEIRMGWGDAFWTHTMSFNTFATPQEAVIDLYESLQALLKKQQLHDEEAIAFEKVADGVCQGTVNGVRVKITAVQGGYKTNLTEDVVFADYDTAIMQSLVAVAKLQKKRLLDRTQRAATIQIVEQQGDKFVVQNGENGNRYIVRPDHLDPNQRCECGDCRHRGSTCKHQIAVENFLKPSLANRIVAEDRKDLILYSYEKNSFVSYEVGDQTRQATIKQKIDDQFYLMDNDDVVGEFQIICAVA</sequence>
<dbReference type="EMBL" id="LAHD01000016">
    <property type="protein sequence ID" value="PHK05323.1"/>
    <property type="molecule type" value="Genomic_DNA"/>
</dbReference>
<evidence type="ECO:0000313" key="5">
    <source>
        <dbReference type="Proteomes" id="UP000222310"/>
    </source>
</evidence>
<dbReference type="Proteomes" id="UP000222310">
    <property type="component" value="Unassembled WGS sequence"/>
</dbReference>
<organism evidence="4 5">
    <name type="scientific">Nostoc linckia z8</name>
    <dbReference type="NCBI Taxonomy" id="1628746"/>
    <lineage>
        <taxon>Bacteria</taxon>
        <taxon>Bacillati</taxon>
        <taxon>Cyanobacteriota</taxon>
        <taxon>Cyanophyceae</taxon>
        <taxon>Nostocales</taxon>
        <taxon>Nostocaceae</taxon>
        <taxon>Nostoc</taxon>
    </lineage>
</organism>
<evidence type="ECO:0000313" key="4">
    <source>
        <dbReference type="EMBL" id="PHK05323.1"/>
    </source>
</evidence>
<feature type="region of interest" description="Disordered" evidence="2">
    <location>
        <begin position="1"/>
        <end position="23"/>
    </location>
</feature>
<feature type="domain" description="SWIM-type" evidence="3">
    <location>
        <begin position="385"/>
        <end position="421"/>
    </location>
</feature>
<dbReference type="GO" id="GO:0008270">
    <property type="term" value="F:zinc ion binding"/>
    <property type="evidence" value="ECO:0007669"/>
    <property type="project" value="UniProtKB-KW"/>
</dbReference>
<dbReference type="InterPro" id="IPR007527">
    <property type="entry name" value="Znf_SWIM"/>
</dbReference>
<evidence type="ECO:0000256" key="2">
    <source>
        <dbReference type="SAM" id="MobiDB-lite"/>
    </source>
</evidence>
<proteinExistence type="predicted"/>
<dbReference type="PROSITE" id="PS50966">
    <property type="entry name" value="ZF_SWIM"/>
    <property type="match status" value="1"/>
</dbReference>